<evidence type="ECO:0000313" key="2">
    <source>
        <dbReference type="WBParaSite" id="Hba_10792"/>
    </source>
</evidence>
<reference evidence="2" key="1">
    <citation type="submission" date="2016-11" db="UniProtKB">
        <authorList>
            <consortium name="WormBaseParasite"/>
        </authorList>
    </citation>
    <scope>IDENTIFICATION</scope>
</reference>
<keyword evidence="1" id="KW-1185">Reference proteome</keyword>
<accession>A0A1I7WZS2</accession>
<organism evidence="1 2">
    <name type="scientific">Heterorhabditis bacteriophora</name>
    <name type="common">Entomopathogenic nematode worm</name>
    <dbReference type="NCBI Taxonomy" id="37862"/>
    <lineage>
        <taxon>Eukaryota</taxon>
        <taxon>Metazoa</taxon>
        <taxon>Ecdysozoa</taxon>
        <taxon>Nematoda</taxon>
        <taxon>Chromadorea</taxon>
        <taxon>Rhabditida</taxon>
        <taxon>Rhabditina</taxon>
        <taxon>Rhabditomorpha</taxon>
        <taxon>Strongyloidea</taxon>
        <taxon>Heterorhabditidae</taxon>
        <taxon>Heterorhabditis</taxon>
    </lineage>
</organism>
<sequence>MVSPIKKILLDGRNLRIFPVCIFKFSLLLNKLYYSPFLNIIFYWHFIWQFLRIQENFNQITSLSPKVIRHFLSCNSYKNTHLNLYSKKYPPNVELVSCNLKTINLTTNISITYSTPTNFWPHLTFLAFISVQKGRLLFLSNVFENSVLFKLHLMAADDGDYKGFFLHE</sequence>
<dbReference type="AlphaFoldDB" id="A0A1I7WZS2"/>
<evidence type="ECO:0000313" key="1">
    <source>
        <dbReference type="Proteomes" id="UP000095283"/>
    </source>
</evidence>
<dbReference type="WBParaSite" id="Hba_10792">
    <property type="protein sequence ID" value="Hba_10792"/>
    <property type="gene ID" value="Hba_10792"/>
</dbReference>
<proteinExistence type="predicted"/>
<dbReference type="Proteomes" id="UP000095283">
    <property type="component" value="Unplaced"/>
</dbReference>
<protein>
    <submittedName>
        <fullName evidence="2">Uncharacterized protein</fullName>
    </submittedName>
</protein>
<name>A0A1I7WZS2_HETBA</name>